<sequence>MNSARIIDPGPGGGPSPRRVWYTSYGSNMYLERLACYLVGGRPPGAAREYPGCRDRRMPAASVPVELPGAVYFATESPVWGGGRAFYDPGAAGRVLARAHLVSAGQFADIAAQEMYREPGVDLDLSDVLARGRAVLGAGRYETLVCAGQLDGLPVLTFTAPWGIEEVAWVPPSAAYARFLCLGLLEAGAWDAETVAAYVASRPGAAGHWTERAVGELIHGPGAGGPVV</sequence>
<reference evidence="1 2" key="1">
    <citation type="submission" date="2024-10" db="EMBL/GenBank/DDBJ databases">
        <title>The Natural Products Discovery Center: Release of the First 8490 Sequenced Strains for Exploring Actinobacteria Biosynthetic Diversity.</title>
        <authorList>
            <person name="Kalkreuter E."/>
            <person name="Kautsar S.A."/>
            <person name="Yang D."/>
            <person name="Bader C.D."/>
            <person name="Teijaro C.N."/>
            <person name="Fluegel L."/>
            <person name="Davis C.M."/>
            <person name="Simpson J.R."/>
            <person name="Lauterbach L."/>
            <person name="Steele A.D."/>
            <person name="Gui C."/>
            <person name="Meng S."/>
            <person name="Li G."/>
            <person name="Viehrig K."/>
            <person name="Ye F."/>
            <person name="Su P."/>
            <person name="Kiefer A.F."/>
            <person name="Nichols A."/>
            <person name="Cepeda A.J."/>
            <person name="Yan W."/>
            <person name="Fan B."/>
            <person name="Jiang Y."/>
            <person name="Adhikari A."/>
            <person name="Zheng C.-J."/>
            <person name="Schuster L."/>
            <person name="Cowan T.M."/>
            <person name="Smanski M.J."/>
            <person name="Chevrette M.G."/>
            <person name="De Carvalho L.P.S."/>
            <person name="Shen B."/>
        </authorList>
    </citation>
    <scope>NUCLEOTIDE SEQUENCE [LARGE SCALE GENOMIC DNA]</scope>
    <source>
        <strain evidence="1 2">NPDC018013</strain>
    </source>
</reference>
<dbReference type="Proteomes" id="UP001610990">
    <property type="component" value="Unassembled WGS sequence"/>
</dbReference>
<gene>
    <name evidence="1" type="ORF">ACH4GP_16300</name>
</gene>
<organism evidence="1 2">
    <name type="scientific">Streptomyces celluloflavus</name>
    <dbReference type="NCBI Taxonomy" id="58344"/>
    <lineage>
        <taxon>Bacteria</taxon>
        <taxon>Bacillati</taxon>
        <taxon>Actinomycetota</taxon>
        <taxon>Actinomycetes</taxon>
        <taxon>Kitasatosporales</taxon>
        <taxon>Streptomycetaceae</taxon>
        <taxon>Streptomyces</taxon>
    </lineage>
</organism>
<accession>A0ABW7RD06</accession>
<keyword evidence="2" id="KW-1185">Reference proteome</keyword>
<proteinExistence type="predicted"/>
<protein>
    <submittedName>
        <fullName evidence="1">Histone deacetylase</fullName>
    </submittedName>
</protein>
<dbReference type="RefSeq" id="WP_397672874.1">
    <property type="nucleotide sequence ID" value="NZ_JBIRFW010000010.1"/>
</dbReference>
<dbReference type="EMBL" id="JBIRGH010000008">
    <property type="protein sequence ID" value="MFH8585951.1"/>
    <property type="molecule type" value="Genomic_DNA"/>
</dbReference>
<dbReference type="Gene3D" id="3.10.490.10">
    <property type="entry name" value="Gamma-glutamyl cyclotransferase-like"/>
    <property type="match status" value="1"/>
</dbReference>
<evidence type="ECO:0000313" key="2">
    <source>
        <dbReference type="Proteomes" id="UP001610990"/>
    </source>
</evidence>
<comment type="caution">
    <text evidence="1">The sequence shown here is derived from an EMBL/GenBank/DDBJ whole genome shotgun (WGS) entry which is preliminary data.</text>
</comment>
<evidence type="ECO:0000313" key="1">
    <source>
        <dbReference type="EMBL" id="MFH8585951.1"/>
    </source>
</evidence>
<name>A0ABW7RD06_9ACTN</name>